<gene>
    <name evidence="7" type="ORF">OLX77_06880</name>
</gene>
<dbReference type="InterPro" id="IPR036908">
    <property type="entry name" value="RlpA-like_sf"/>
</dbReference>
<dbReference type="CDD" id="cd14668">
    <property type="entry name" value="mlta_B"/>
    <property type="match status" value="1"/>
</dbReference>
<dbReference type="SUPFAM" id="SSF50685">
    <property type="entry name" value="Barwin-like endoglucanases"/>
    <property type="match status" value="1"/>
</dbReference>
<dbReference type="GO" id="GO:0009254">
    <property type="term" value="P:peptidoglycan turnover"/>
    <property type="evidence" value="ECO:0007669"/>
    <property type="project" value="InterPro"/>
</dbReference>
<name>A0A9X4RQ41_9BACT</name>
<dbReference type="PIRSF" id="PIRSF019422">
    <property type="entry name" value="MltA"/>
    <property type="match status" value="1"/>
</dbReference>
<dbReference type="EC" id="4.2.2.n1" evidence="2"/>
<keyword evidence="8" id="KW-1185">Reference proteome</keyword>
<dbReference type="InterPro" id="IPR010611">
    <property type="entry name" value="3D_dom"/>
</dbReference>
<evidence type="ECO:0000256" key="2">
    <source>
        <dbReference type="ARBA" id="ARBA00012587"/>
    </source>
</evidence>
<dbReference type="GO" id="GO:0019867">
    <property type="term" value="C:outer membrane"/>
    <property type="evidence" value="ECO:0007669"/>
    <property type="project" value="InterPro"/>
</dbReference>
<dbReference type="Gene3D" id="2.40.240.50">
    <property type="entry name" value="Barwin-like endoglucanases"/>
    <property type="match status" value="1"/>
</dbReference>
<evidence type="ECO:0000256" key="4">
    <source>
        <dbReference type="ARBA" id="ARBA00023316"/>
    </source>
</evidence>
<dbReference type="RefSeq" id="WP_307632856.1">
    <property type="nucleotide sequence ID" value="NZ_JAPHEH010000001.1"/>
</dbReference>
<dbReference type="Pfam" id="PF06725">
    <property type="entry name" value="3D"/>
    <property type="match status" value="1"/>
</dbReference>
<comment type="catalytic activity">
    <reaction evidence="1">
        <text>Exolytic cleavage of the (1-&gt;4)-beta-glycosidic linkage between N-acetylmuramic acid (MurNAc) and N-acetylglucosamine (GlcNAc) residues in peptidoglycan, from either the reducing or the non-reducing ends of the peptidoglycan chains, with concomitant formation of a 1,6-anhydrobond in the MurNAc residue.</text>
        <dbReference type="EC" id="4.2.2.n1"/>
    </reaction>
</comment>
<dbReference type="SMART" id="SM00925">
    <property type="entry name" value="MltA"/>
    <property type="match status" value="1"/>
</dbReference>
<sequence length="395" mass="43353">MAKTIGIVVGVLILGCGVMFAGIPPVAGQCAQAEATAPLVAELPWLQDDLGYESLGPAIDRSVHYLRQLPAEKTFLLCGEHYSVAWLIESLLSFKRIIAEKPSPQALTALLKKQFILCQAAGRGSDRKMLLTGYFEPLFKASLTKSARYRYPLYRRPPDLVTIPRGKGEEKKSGRMENGTLVPYPTRAEIEKGDLLAGQELVYLADPVDAFILHIQGSGRIELADGSQRRVQFAAKNGHAYRSIGRLLVEKGVMPRQEATLPRIVRYLKEHPEEQEAILHYNDSFVFFRWGDGPAVGPQGCLGEPLTPGRSVALDQKCFPPGSLAFLTTRKPRVNAAGEIVGWEPLSRFVVNQDSGSAITGPGRLDLFWGGGRYAEVAAGNMKHPGVLYFLVKKK</sequence>
<dbReference type="PANTHER" id="PTHR30124:SF0">
    <property type="entry name" value="MEMBRANE-BOUND LYTIC MUREIN TRANSGLYCOSYLASE A"/>
    <property type="match status" value="1"/>
</dbReference>
<evidence type="ECO:0000256" key="5">
    <source>
        <dbReference type="ARBA" id="ARBA00030918"/>
    </source>
</evidence>
<dbReference type="InterPro" id="IPR026044">
    <property type="entry name" value="MltA"/>
</dbReference>
<dbReference type="Proteomes" id="UP001154240">
    <property type="component" value="Unassembled WGS sequence"/>
</dbReference>
<dbReference type="Gene3D" id="2.40.40.10">
    <property type="entry name" value="RlpA-like domain"/>
    <property type="match status" value="1"/>
</dbReference>
<evidence type="ECO:0000256" key="3">
    <source>
        <dbReference type="ARBA" id="ARBA00023239"/>
    </source>
</evidence>
<dbReference type="EMBL" id="JAPHEH010000001">
    <property type="protein sequence ID" value="MDG4475882.1"/>
    <property type="molecule type" value="Genomic_DNA"/>
</dbReference>
<proteinExistence type="predicted"/>
<evidence type="ECO:0000313" key="7">
    <source>
        <dbReference type="EMBL" id="MDG4475882.1"/>
    </source>
</evidence>
<protein>
    <recommendedName>
        <fullName evidence="2">peptidoglycan lytic exotransglycosylase</fullName>
        <ecNumber evidence="2">4.2.2.n1</ecNumber>
    </recommendedName>
    <alternativeName>
        <fullName evidence="5">Murein hydrolase A</fullName>
    </alternativeName>
</protein>
<keyword evidence="3" id="KW-0456">Lyase</keyword>
<keyword evidence="4" id="KW-0961">Cell wall biogenesis/degradation</keyword>
<dbReference type="InterPro" id="IPR005300">
    <property type="entry name" value="MltA_B"/>
</dbReference>
<dbReference type="CDD" id="cd14485">
    <property type="entry name" value="mltA_like_LT_A"/>
    <property type="match status" value="1"/>
</dbReference>
<dbReference type="GO" id="GO:0004553">
    <property type="term" value="F:hydrolase activity, hydrolyzing O-glycosyl compounds"/>
    <property type="evidence" value="ECO:0007669"/>
    <property type="project" value="InterPro"/>
</dbReference>
<accession>A0A9X4RQ41</accession>
<comment type="caution">
    <text evidence="7">The sequence shown here is derived from an EMBL/GenBank/DDBJ whole genome shotgun (WGS) entry which is preliminary data.</text>
</comment>
<dbReference type="GO" id="GO:0009253">
    <property type="term" value="P:peptidoglycan catabolic process"/>
    <property type="evidence" value="ECO:0007669"/>
    <property type="project" value="TreeGrafter"/>
</dbReference>
<dbReference type="Pfam" id="PF03562">
    <property type="entry name" value="MltA"/>
    <property type="match status" value="1"/>
</dbReference>
<reference evidence="7" key="2">
    <citation type="submission" date="2022-10" db="EMBL/GenBank/DDBJ databases">
        <authorList>
            <person name="Aronson H.S."/>
        </authorList>
    </citation>
    <scope>NUCLEOTIDE SEQUENCE</scope>
    <source>
        <strain evidence="7">RS19-109</strain>
    </source>
</reference>
<feature type="domain" description="Lytic transglycosylase MltA" evidence="6">
    <location>
        <begin position="138"/>
        <end position="289"/>
    </location>
</feature>
<dbReference type="GO" id="GO:0008933">
    <property type="term" value="F:peptidoglycan lytic transglycosylase activity"/>
    <property type="evidence" value="ECO:0007669"/>
    <property type="project" value="TreeGrafter"/>
</dbReference>
<reference evidence="7" key="1">
    <citation type="journal article" date="2022" name="bioRxiv">
        <title>Thiovibrio frasassiensisgen. nov., sp. nov., an autotrophic, elemental sulfur disproportionating bacterium isolated from sulfidic karst sediment, and proposal of Thiovibrionaceae fam. nov.</title>
        <authorList>
            <person name="Aronson H."/>
            <person name="Thomas C."/>
            <person name="Bhattacharyya M."/>
            <person name="Eckstein S."/>
            <person name="Jensen S."/>
            <person name="Barco R."/>
            <person name="Macalady J."/>
            <person name="Amend J."/>
        </authorList>
    </citation>
    <scope>NUCLEOTIDE SEQUENCE</scope>
    <source>
        <strain evidence="7">RS19-109</strain>
    </source>
</reference>
<dbReference type="AlphaFoldDB" id="A0A9X4RQ41"/>
<dbReference type="PROSITE" id="PS51257">
    <property type="entry name" value="PROKAR_LIPOPROTEIN"/>
    <property type="match status" value="1"/>
</dbReference>
<organism evidence="7 8">
    <name type="scientific">Thiovibrio frasassiensis</name>
    <dbReference type="NCBI Taxonomy" id="2984131"/>
    <lineage>
        <taxon>Bacteria</taxon>
        <taxon>Pseudomonadati</taxon>
        <taxon>Thermodesulfobacteriota</taxon>
        <taxon>Desulfobulbia</taxon>
        <taxon>Desulfobulbales</taxon>
        <taxon>Thiovibrionaceae</taxon>
        <taxon>Thiovibrio</taxon>
    </lineage>
</organism>
<evidence type="ECO:0000256" key="1">
    <source>
        <dbReference type="ARBA" id="ARBA00001420"/>
    </source>
</evidence>
<evidence type="ECO:0000313" key="8">
    <source>
        <dbReference type="Proteomes" id="UP001154240"/>
    </source>
</evidence>
<evidence type="ECO:0000259" key="6">
    <source>
        <dbReference type="SMART" id="SM00925"/>
    </source>
</evidence>
<dbReference type="PANTHER" id="PTHR30124">
    <property type="entry name" value="MEMBRANE-BOUND LYTIC MUREIN TRANSGLYCOSYLASE A"/>
    <property type="match status" value="1"/>
</dbReference>
<dbReference type="GO" id="GO:0071555">
    <property type="term" value="P:cell wall organization"/>
    <property type="evidence" value="ECO:0007669"/>
    <property type="project" value="UniProtKB-KW"/>
</dbReference>